<dbReference type="SFLD" id="SFLDS00003">
    <property type="entry name" value="Haloacid_Dehalogenase"/>
    <property type="match status" value="1"/>
</dbReference>
<accession>A0ABW3D3A6</accession>
<dbReference type="PROSITE" id="PS01228">
    <property type="entry name" value="COF_1"/>
    <property type="match status" value="1"/>
</dbReference>
<dbReference type="PANTHER" id="PTHR10000">
    <property type="entry name" value="PHOSPHOSERINE PHOSPHATASE"/>
    <property type="match status" value="1"/>
</dbReference>
<proteinExistence type="predicted"/>
<keyword evidence="1" id="KW-0378">Hydrolase</keyword>
<dbReference type="SUPFAM" id="SSF56784">
    <property type="entry name" value="HAD-like"/>
    <property type="match status" value="1"/>
</dbReference>
<evidence type="ECO:0000313" key="2">
    <source>
        <dbReference type="Proteomes" id="UP001597120"/>
    </source>
</evidence>
<dbReference type="CDD" id="cd07516">
    <property type="entry name" value="HAD_Pase"/>
    <property type="match status" value="1"/>
</dbReference>
<dbReference type="InterPro" id="IPR006379">
    <property type="entry name" value="HAD-SF_hydro_IIB"/>
</dbReference>
<dbReference type="EC" id="3.1.3.-" evidence="1"/>
<dbReference type="Pfam" id="PF08282">
    <property type="entry name" value="Hydrolase_3"/>
    <property type="match status" value="2"/>
</dbReference>
<dbReference type="SFLD" id="SFLDG01140">
    <property type="entry name" value="C2.B:_Phosphomannomutase_and_P"/>
    <property type="match status" value="1"/>
</dbReference>
<dbReference type="PROSITE" id="PS01229">
    <property type="entry name" value="COF_2"/>
    <property type="match status" value="1"/>
</dbReference>
<dbReference type="InterPro" id="IPR036412">
    <property type="entry name" value="HAD-like_sf"/>
</dbReference>
<name>A0ABW3D3A6_9BACL</name>
<dbReference type="Gene3D" id="3.30.1240.10">
    <property type="match status" value="1"/>
</dbReference>
<dbReference type="Gene3D" id="3.40.50.1000">
    <property type="entry name" value="HAD superfamily/HAD-like"/>
    <property type="match status" value="1"/>
</dbReference>
<dbReference type="GO" id="GO:0016787">
    <property type="term" value="F:hydrolase activity"/>
    <property type="evidence" value="ECO:0007669"/>
    <property type="project" value="UniProtKB-KW"/>
</dbReference>
<protein>
    <submittedName>
        <fullName evidence="1">Cof-type HAD-IIB family hydrolase</fullName>
        <ecNumber evidence="1">3.1.3.-</ecNumber>
    </submittedName>
</protein>
<evidence type="ECO:0000313" key="1">
    <source>
        <dbReference type="EMBL" id="MFD0867877.1"/>
    </source>
</evidence>
<dbReference type="NCBIfam" id="TIGR01484">
    <property type="entry name" value="HAD-SF-IIB"/>
    <property type="match status" value="1"/>
</dbReference>
<gene>
    <name evidence="1" type="ORF">ACFQ03_01770</name>
</gene>
<dbReference type="InterPro" id="IPR023214">
    <property type="entry name" value="HAD_sf"/>
</dbReference>
<sequence length="253" mass="28386">MANYRLLALDLDGTLLTEDKRITAEAREWIQRARDAGVTVIFATGRGVQTTKAFWEELRLDAPMVLLNGAEIWRRPGELVERHYLSKEDIHRLHSLAVEAGAGYWGYSVESLTGKKDWTDEMFERGWMKFGIRHDDLEVMQQLRETVEGWGTLEVTRSAPVNMEISCKGITKESGVRKVCELLGIGMEEVMAVGDNMNDFRLIRSAGMGVAMGNADEKLKQAADGSTGTNEENGVAQAIQRYLLGDEQERKFA</sequence>
<dbReference type="PANTHER" id="PTHR10000:SF55">
    <property type="entry name" value="5-AMINO-6-(5-PHOSPHO-D-RIBITYLAMINO)URACIL PHOSPHATASE YCSE"/>
    <property type="match status" value="1"/>
</dbReference>
<dbReference type="RefSeq" id="WP_150960080.1">
    <property type="nucleotide sequence ID" value="NZ_JBHTIU010000004.1"/>
</dbReference>
<comment type="caution">
    <text evidence="1">The sequence shown here is derived from an EMBL/GenBank/DDBJ whole genome shotgun (WGS) entry which is preliminary data.</text>
</comment>
<keyword evidence="2" id="KW-1185">Reference proteome</keyword>
<dbReference type="Proteomes" id="UP001597120">
    <property type="component" value="Unassembled WGS sequence"/>
</dbReference>
<reference evidence="2" key="1">
    <citation type="journal article" date="2019" name="Int. J. Syst. Evol. Microbiol.">
        <title>The Global Catalogue of Microorganisms (GCM) 10K type strain sequencing project: providing services to taxonomists for standard genome sequencing and annotation.</title>
        <authorList>
            <consortium name="The Broad Institute Genomics Platform"/>
            <consortium name="The Broad Institute Genome Sequencing Center for Infectious Disease"/>
            <person name="Wu L."/>
            <person name="Ma J."/>
        </authorList>
    </citation>
    <scope>NUCLEOTIDE SEQUENCE [LARGE SCALE GENOMIC DNA]</scope>
    <source>
        <strain evidence="2">CCUG 57263</strain>
    </source>
</reference>
<organism evidence="1 2">
    <name type="scientific">Paenibacillus residui</name>
    <dbReference type="NCBI Taxonomy" id="629724"/>
    <lineage>
        <taxon>Bacteria</taxon>
        <taxon>Bacillati</taxon>
        <taxon>Bacillota</taxon>
        <taxon>Bacilli</taxon>
        <taxon>Bacillales</taxon>
        <taxon>Paenibacillaceae</taxon>
        <taxon>Paenibacillus</taxon>
    </lineage>
</organism>
<dbReference type="EMBL" id="JBHTIU010000004">
    <property type="protein sequence ID" value="MFD0867877.1"/>
    <property type="molecule type" value="Genomic_DNA"/>
</dbReference>